<evidence type="ECO:0000256" key="9">
    <source>
        <dbReference type="RuleBase" id="RU000461"/>
    </source>
</evidence>
<evidence type="ECO:0000256" key="3">
    <source>
        <dbReference type="ARBA" id="ARBA00022617"/>
    </source>
</evidence>
<evidence type="ECO:0000256" key="5">
    <source>
        <dbReference type="ARBA" id="ARBA00023002"/>
    </source>
</evidence>
<dbReference type="SUPFAM" id="SSF48264">
    <property type="entry name" value="Cytochrome P450"/>
    <property type="match status" value="1"/>
</dbReference>
<proteinExistence type="inferred from homology"/>
<protein>
    <recommendedName>
        <fullName evidence="13">Cytochrome P450</fullName>
    </recommendedName>
</protein>
<dbReference type="InterPro" id="IPR002403">
    <property type="entry name" value="Cyt_P450_E_grp-IV"/>
</dbReference>
<dbReference type="InterPro" id="IPR017972">
    <property type="entry name" value="Cyt_P450_CS"/>
</dbReference>
<keyword evidence="12" id="KW-1185">Reference proteome</keyword>
<organism evidence="11 12">
    <name type="scientific">Papaver somniferum</name>
    <name type="common">Opium poppy</name>
    <dbReference type="NCBI Taxonomy" id="3469"/>
    <lineage>
        <taxon>Eukaryota</taxon>
        <taxon>Viridiplantae</taxon>
        <taxon>Streptophyta</taxon>
        <taxon>Embryophyta</taxon>
        <taxon>Tracheophyta</taxon>
        <taxon>Spermatophyta</taxon>
        <taxon>Magnoliopsida</taxon>
        <taxon>Ranunculales</taxon>
        <taxon>Papaveraceae</taxon>
        <taxon>Papaveroideae</taxon>
        <taxon>Papaver</taxon>
    </lineage>
</organism>
<evidence type="ECO:0000256" key="4">
    <source>
        <dbReference type="ARBA" id="ARBA00022723"/>
    </source>
</evidence>
<dbReference type="FunFam" id="1.10.630.10:FF:000022">
    <property type="entry name" value="Taxadiene 5-alpha hydroxylase"/>
    <property type="match status" value="1"/>
</dbReference>
<name>A0A4Y7IKX8_PAPSO</name>
<dbReference type="EMBL" id="CM010716">
    <property type="protein sequence ID" value="RZC49367.1"/>
    <property type="molecule type" value="Genomic_DNA"/>
</dbReference>
<keyword evidence="5 9" id="KW-0560">Oxidoreductase</keyword>
<evidence type="ECO:0000256" key="10">
    <source>
        <dbReference type="SAM" id="Phobius"/>
    </source>
</evidence>
<gene>
    <name evidence="11" type="ORF">C5167_017794</name>
</gene>
<keyword evidence="10" id="KW-0812">Transmembrane</keyword>
<evidence type="ECO:0000256" key="8">
    <source>
        <dbReference type="PIRSR" id="PIRSR602403-1"/>
    </source>
</evidence>
<dbReference type="GO" id="GO:0020037">
    <property type="term" value="F:heme binding"/>
    <property type="evidence" value="ECO:0007669"/>
    <property type="project" value="InterPro"/>
</dbReference>
<dbReference type="OrthoDB" id="442633at2759"/>
<feature type="transmembrane region" description="Helical" evidence="10">
    <location>
        <begin position="6"/>
        <end position="25"/>
    </location>
</feature>
<evidence type="ECO:0000256" key="6">
    <source>
        <dbReference type="ARBA" id="ARBA00023004"/>
    </source>
</evidence>
<evidence type="ECO:0000256" key="7">
    <source>
        <dbReference type="ARBA" id="ARBA00023033"/>
    </source>
</evidence>
<accession>A0A4Y7IKX8</accession>
<dbReference type="PRINTS" id="PR00465">
    <property type="entry name" value="EP450IV"/>
</dbReference>
<keyword evidence="6 8" id="KW-0408">Iron</keyword>
<dbReference type="OMA" id="IEHINIA"/>
<dbReference type="PANTHER" id="PTHR24286">
    <property type="entry name" value="CYTOCHROME P450 26"/>
    <property type="match status" value="1"/>
</dbReference>
<dbReference type="AlphaFoldDB" id="A0A4Y7IKX8"/>
<dbReference type="GO" id="GO:0005506">
    <property type="term" value="F:iron ion binding"/>
    <property type="evidence" value="ECO:0007669"/>
    <property type="project" value="InterPro"/>
</dbReference>
<dbReference type="STRING" id="3469.A0A4Y7IKX8"/>
<dbReference type="GO" id="GO:0033075">
    <property type="term" value="P:isoquinoline alkaloid biosynthetic process"/>
    <property type="evidence" value="ECO:0007669"/>
    <property type="project" value="UniProtKB-ARBA"/>
</dbReference>
<dbReference type="GO" id="GO:0016705">
    <property type="term" value="F:oxidoreductase activity, acting on paired donors, with incorporation or reduction of molecular oxygen"/>
    <property type="evidence" value="ECO:0007669"/>
    <property type="project" value="InterPro"/>
</dbReference>
<dbReference type="Gramene" id="RZC49367">
    <property type="protein sequence ID" value="RZC49367"/>
    <property type="gene ID" value="C5167_017794"/>
</dbReference>
<evidence type="ECO:0008006" key="13">
    <source>
        <dbReference type="Google" id="ProtNLM"/>
    </source>
</evidence>
<dbReference type="GO" id="GO:0016125">
    <property type="term" value="P:sterol metabolic process"/>
    <property type="evidence" value="ECO:0007669"/>
    <property type="project" value="TreeGrafter"/>
</dbReference>
<comment type="cofactor">
    <cofactor evidence="1 8">
        <name>heme</name>
        <dbReference type="ChEBI" id="CHEBI:30413"/>
    </cofactor>
</comment>
<dbReference type="Proteomes" id="UP000316621">
    <property type="component" value="Chromosome 2"/>
</dbReference>
<sequence length="490" mass="55568">MDFFILFISSILIIFLLPLISFKFLTSKTINTLARNPTNGKVPLGSMGWPIIGEGLELLKYSRLGTPEKFFFDRIAKYSSEIFTTSFLGEKVTCFCGASSNKFLFSNHSKYVEFSLLSTVKRVFPYTDPEKSEKVRKMIVSLESKKVVGIIDSMTRKHFEDFWDTKKENEVMTVYPLAKKHTFTIACKLFIGLDDPAKINEFLKDFITIINGFFGLQINFPGTRLNRAIKASQAMRNEIMSIINERKNNKLQHINEEDVLSYMILDNNDEDADANNDDVLTMADKMVGMLIAAHDSASVVMTNITKYLAELPEVYDAVRIEHINIAKEKGPGELLNLSDIQKMRYSWNVVCEVLRLAPPAQASFRKATTDFAYAGYFIPKGRTICWSAASTHKNHDYFPNPEKFDPSRYEGSGPAPYTYVPFGGGPHTCPGKEYAKLTILTFVHHLVTRYKWRNLFSGPNDVGKFIFNPFPLPRNGLPIVLQPHSPDTTS</sequence>
<dbReference type="PANTHER" id="PTHR24286:SF384">
    <property type="entry name" value="P450, PUTATIVE (EUROFUNG)-RELATED"/>
    <property type="match status" value="1"/>
</dbReference>
<evidence type="ECO:0000313" key="12">
    <source>
        <dbReference type="Proteomes" id="UP000316621"/>
    </source>
</evidence>
<dbReference type="InterPro" id="IPR001128">
    <property type="entry name" value="Cyt_P450"/>
</dbReference>
<keyword evidence="4 8" id="KW-0479">Metal-binding</keyword>
<dbReference type="InterPro" id="IPR036396">
    <property type="entry name" value="Cyt_P450_sf"/>
</dbReference>
<evidence type="ECO:0000256" key="1">
    <source>
        <dbReference type="ARBA" id="ARBA00001971"/>
    </source>
</evidence>
<evidence type="ECO:0000256" key="2">
    <source>
        <dbReference type="ARBA" id="ARBA00010617"/>
    </source>
</evidence>
<reference evidence="11 12" key="1">
    <citation type="journal article" date="2018" name="Science">
        <title>The opium poppy genome and morphinan production.</title>
        <authorList>
            <person name="Guo L."/>
            <person name="Winzer T."/>
            <person name="Yang X."/>
            <person name="Li Y."/>
            <person name="Ning Z."/>
            <person name="He Z."/>
            <person name="Teodor R."/>
            <person name="Lu Y."/>
            <person name="Bowser T.A."/>
            <person name="Graham I.A."/>
            <person name="Ye K."/>
        </authorList>
    </citation>
    <scope>NUCLEOTIDE SEQUENCE [LARGE SCALE GENOMIC DNA]</scope>
    <source>
        <strain evidence="12">cv. HN1</strain>
        <tissue evidence="11">Leaves</tissue>
    </source>
</reference>
<evidence type="ECO:0000313" key="11">
    <source>
        <dbReference type="EMBL" id="RZC49367.1"/>
    </source>
</evidence>
<dbReference type="PROSITE" id="PS00086">
    <property type="entry name" value="CYTOCHROME_P450"/>
    <property type="match status" value="1"/>
</dbReference>
<keyword evidence="10" id="KW-0472">Membrane</keyword>
<feature type="binding site" description="axial binding residue" evidence="8">
    <location>
        <position position="429"/>
    </location>
    <ligand>
        <name>heme</name>
        <dbReference type="ChEBI" id="CHEBI:30413"/>
    </ligand>
    <ligandPart>
        <name>Fe</name>
        <dbReference type="ChEBI" id="CHEBI:18248"/>
    </ligandPart>
</feature>
<keyword evidence="7 9" id="KW-0503">Monooxygenase</keyword>
<keyword evidence="3 8" id="KW-0349">Heme</keyword>
<dbReference type="Pfam" id="PF00067">
    <property type="entry name" value="p450"/>
    <property type="match status" value="1"/>
</dbReference>
<keyword evidence="10" id="KW-1133">Transmembrane helix</keyword>
<comment type="similarity">
    <text evidence="2 9">Belongs to the cytochrome P450 family.</text>
</comment>
<dbReference type="GO" id="GO:0004497">
    <property type="term" value="F:monooxygenase activity"/>
    <property type="evidence" value="ECO:0007669"/>
    <property type="project" value="UniProtKB-KW"/>
</dbReference>
<dbReference type="Gene3D" id="1.10.630.10">
    <property type="entry name" value="Cytochrome P450"/>
    <property type="match status" value="1"/>
</dbReference>